<protein>
    <submittedName>
        <fullName evidence="5">Acetyl-CoA synthetase</fullName>
        <ecNumber evidence="5">6.2.1.1</ecNumber>
    </submittedName>
    <submittedName>
        <fullName evidence="6">Propionyl-CoA synthetase</fullName>
        <ecNumber evidence="6">6.2.1.17</ecNumber>
    </submittedName>
</protein>
<dbReference type="AlphaFoldDB" id="A0A099TXK9"/>
<dbReference type="Pfam" id="PF16177">
    <property type="entry name" value="ACAS_N"/>
    <property type="match status" value="1"/>
</dbReference>
<evidence type="ECO:0000313" key="7">
    <source>
        <dbReference type="Proteomes" id="UP000029922"/>
    </source>
</evidence>
<dbReference type="InterPro" id="IPR032387">
    <property type="entry name" value="ACAS_N"/>
</dbReference>
<dbReference type="PROSITE" id="PS00455">
    <property type="entry name" value="AMP_BINDING"/>
    <property type="match status" value="1"/>
</dbReference>
<evidence type="ECO:0000259" key="4">
    <source>
        <dbReference type="Pfam" id="PF16177"/>
    </source>
</evidence>
<reference evidence="5 8" key="2">
    <citation type="submission" date="2018-06" db="EMBL/GenBank/DDBJ databases">
        <authorList>
            <consortium name="Pathogen Informatics"/>
            <person name="Doyle S."/>
        </authorList>
    </citation>
    <scope>NUCLEOTIDE SEQUENCE [LARGE SCALE GENOMIC DNA]</scope>
    <source>
        <strain evidence="5 8">NCTC12714</strain>
    </source>
</reference>
<dbReference type="PANTHER" id="PTHR43347:SF3">
    <property type="entry name" value="ACYL-COA SYNTHETASE SHORT-CHAIN FAMILY MEMBER 3, MITOCHONDRIAL"/>
    <property type="match status" value="1"/>
</dbReference>
<feature type="domain" description="AMP-binding enzyme C-terminal" evidence="3">
    <location>
        <begin position="517"/>
        <end position="595"/>
    </location>
</feature>
<organism evidence="5 8">
    <name type="scientific">Helicobacter muridarum</name>
    <dbReference type="NCBI Taxonomy" id="216"/>
    <lineage>
        <taxon>Bacteria</taxon>
        <taxon>Pseudomonadati</taxon>
        <taxon>Campylobacterota</taxon>
        <taxon>Epsilonproteobacteria</taxon>
        <taxon>Campylobacterales</taxon>
        <taxon>Helicobacteraceae</taxon>
        <taxon>Helicobacter</taxon>
    </lineage>
</organism>
<dbReference type="GO" id="GO:0070013">
    <property type="term" value="C:intracellular organelle lumen"/>
    <property type="evidence" value="ECO:0007669"/>
    <property type="project" value="UniProtKB-ARBA"/>
</dbReference>
<proteinExistence type="inferred from homology"/>
<dbReference type="FunFam" id="3.40.50.12780:FF:000011">
    <property type="entry name" value="Acetyl-coenzyme A synthetase 2-like, mitochondrial"/>
    <property type="match status" value="1"/>
</dbReference>
<dbReference type="PANTHER" id="PTHR43347">
    <property type="entry name" value="ACYL-COA SYNTHETASE"/>
    <property type="match status" value="1"/>
</dbReference>
<dbReference type="EMBL" id="UGJE01000002">
    <property type="protein sequence ID" value="STQ85442.1"/>
    <property type="molecule type" value="Genomic_DNA"/>
</dbReference>
<keyword evidence="8" id="KW-1185">Reference proteome</keyword>
<dbReference type="EMBL" id="JRPD02000040">
    <property type="protein sequence ID" value="TLD98118.1"/>
    <property type="molecule type" value="Genomic_DNA"/>
</dbReference>
<accession>A0A099TXK9</accession>
<dbReference type="SUPFAM" id="SSF56801">
    <property type="entry name" value="Acetyl-CoA synthetase-like"/>
    <property type="match status" value="1"/>
</dbReference>
<dbReference type="Pfam" id="PF00501">
    <property type="entry name" value="AMP-binding"/>
    <property type="match status" value="1"/>
</dbReference>
<feature type="domain" description="Acetyl-coenzyme A synthetase N-terminal" evidence="4">
    <location>
        <begin position="11"/>
        <end position="64"/>
    </location>
</feature>
<dbReference type="InterPro" id="IPR020845">
    <property type="entry name" value="AMP-binding_CS"/>
</dbReference>
<sequence length="643" mass="71718">MSNPETKEGKYDEAYRLSIENPQEFWAAAARNIHWYHWYDKVLEVIDNHYRWFVGGCMNSCYNAVDLHVHHGDGDRTAIIYDSPVTNTIKTYTYRELQTRVAKTAWILKLKGVKKGDTVLIYMPMIPEALIAMLACARIGAIHTVVFGGFGAHELALRIEDAKPAMIISASCGIEVSKIIDYKEILDSAVKQSSHKVNAVLLWQRPQKHVDMIPFRDIDWEALEVMAKEEPCTPLDSIDPLYILYTSGTTGKPKGVIRSNGGHCVAMKWTMDNIYATKPGDVFLAASDVGWVVGHSYIVYAPLFNGSTTVVYEGKPVRTPDAGVFWRMIEQHKINVLFAAPTAFRAIKKEDPKGELIKKYNLSSLRSVFVAGERCDTDTLKWIEKITKRPVIDHWWQTETGWAISGNPIGLEMLKIKPGSSTKPMPGFNLKVLDEDGKECKRGKLGNLVLKLPLPPACLLGIWKDDERYKKSYLDHYPGYYLTGDSGYIDEDGYVFVMGRMDGVINVAGHRISTGALEESVSSHPSVAECAVVGIDDDFRGEVPLCIVVLKDGVTDKPELIKESIIRLVIAEVGAFANLKIIGIAQKLPKTRSGKILRGTIRSIAEGKEYTKPSTIEDETSLAHIESVIRQLGFPKVKDSKAI</sequence>
<evidence type="ECO:0000259" key="2">
    <source>
        <dbReference type="Pfam" id="PF00501"/>
    </source>
</evidence>
<evidence type="ECO:0000313" key="6">
    <source>
        <dbReference type="EMBL" id="TLD98118.1"/>
    </source>
</evidence>
<dbReference type="Proteomes" id="UP000029922">
    <property type="component" value="Unassembled WGS sequence"/>
</dbReference>
<name>A0A099TXK9_9HELI</name>
<dbReference type="EC" id="6.2.1.1" evidence="5"/>
<dbReference type="EC" id="6.2.1.17" evidence="6"/>
<dbReference type="STRING" id="216.LS73_10265"/>
<dbReference type="InterPro" id="IPR000873">
    <property type="entry name" value="AMP-dep_synth/lig_dom"/>
</dbReference>
<evidence type="ECO:0000313" key="8">
    <source>
        <dbReference type="Proteomes" id="UP000255139"/>
    </source>
</evidence>
<evidence type="ECO:0000256" key="1">
    <source>
        <dbReference type="ARBA" id="ARBA00006432"/>
    </source>
</evidence>
<dbReference type="Gene3D" id="3.30.300.30">
    <property type="match status" value="1"/>
</dbReference>
<feature type="domain" description="AMP-dependent synthetase/ligase" evidence="2">
    <location>
        <begin position="73"/>
        <end position="451"/>
    </location>
</feature>
<dbReference type="OrthoDB" id="9765680at2"/>
<dbReference type="InterPro" id="IPR045851">
    <property type="entry name" value="AMP-bd_C_sf"/>
</dbReference>
<dbReference type="Proteomes" id="UP000255139">
    <property type="component" value="Unassembled WGS sequence"/>
</dbReference>
<evidence type="ECO:0000313" key="5">
    <source>
        <dbReference type="EMBL" id="STQ85442.1"/>
    </source>
</evidence>
<keyword evidence="5" id="KW-0436">Ligase</keyword>
<dbReference type="Gene3D" id="3.40.50.12780">
    <property type="entry name" value="N-terminal domain of ligase-like"/>
    <property type="match status" value="1"/>
</dbReference>
<reference evidence="6 7" key="1">
    <citation type="journal article" date="2014" name="Genome Announc.">
        <title>Draft genome sequences of eight enterohepatic helicobacter species isolated from both laboratory and wild rodents.</title>
        <authorList>
            <person name="Sheh A."/>
            <person name="Shen Z."/>
            <person name="Fox J.G."/>
        </authorList>
    </citation>
    <scope>NUCLEOTIDE SEQUENCE [LARGE SCALE GENOMIC DNA]</scope>
    <source>
        <strain evidence="6 7">ST1</strain>
    </source>
</reference>
<dbReference type="RefSeq" id="WP_034559718.1">
    <property type="nucleotide sequence ID" value="NZ_FZML01000007.1"/>
</dbReference>
<comment type="similarity">
    <text evidence="1">Belongs to the ATP-dependent AMP-binding enzyme family.</text>
</comment>
<evidence type="ECO:0000259" key="3">
    <source>
        <dbReference type="Pfam" id="PF13193"/>
    </source>
</evidence>
<dbReference type="GO" id="GO:0050218">
    <property type="term" value="F:propionate-CoA ligase activity"/>
    <property type="evidence" value="ECO:0007669"/>
    <property type="project" value="UniProtKB-EC"/>
</dbReference>
<dbReference type="GO" id="GO:0003987">
    <property type="term" value="F:acetate-CoA ligase activity"/>
    <property type="evidence" value="ECO:0007669"/>
    <property type="project" value="UniProtKB-EC"/>
</dbReference>
<gene>
    <name evidence="5" type="primary">acsA</name>
    <name evidence="6" type="synonym">prpE</name>
    <name evidence="6" type="synonym">yahU</name>
    <name evidence="6" type="ORF">LS73_009375</name>
    <name evidence="5" type="ORF">NCTC12714_00227</name>
</gene>
<dbReference type="InterPro" id="IPR025110">
    <property type="entry name" value="AMP-bd_C"/>
</dbReference>
<dbReference type="InterPro" id="IPR042099">
    <property type="entry name" value="ANL_N_sf"/>
</dbReference>
<dbReference type="Pfam" id="PF13193">
    <property type="entry name" value="AMP-binding_C"/>
    <property type="match status" value="1"/>
</dbReference>